<feature type="transmembrane region" description="Helical" evidence="8">
    <location>
        <begin position="150"/>
        <end position="171"/>
    </location>
</feature>
<comment type="caution">
    <text evidence="10">The sequence shown here is derived from an EMBL/GenBank/DDBJ whole genome shotgun (WGS) entry which is preliminary data.</text>
</comment>
<evidence type="ECO:0000256" key="3">
    <source>
        <dbReference type="ARBA" id="ARBA00022676"/>
    </source>
</evidence>
<feature type="transmembrane region" description="Helical" evidence="8">
    <location>
        <begin position="394"/>
        <end position="415"/>
    </location>
</feature>
<evidence type="ECO:0000256" key="8">
    <source>
        <dbReference type="SAM" id="Phobius"/>
    </source>
</evidence>
<comment type="subcellular location">
    <subcellularLocation>
        <location evidence="1">Cell membrane</location>
        <topology evidence="1">Multi-pass membrane protein</topology>
    </subcellularLocation>
</comment>
<dbReference type="GO" id="GO:0000030">
    <property type="term" value="F:mannosyltransferase activity"/>
    <property type="evidence" value="ECO:0007669"/>
    <property type="project" value="InterPro"/>
</dbReference>
<feature type="transmembrane region" description="Helical" evidence="8">
    <location>
        <begin position="342"/>
        <end position="361"/>
    </location>
</feature>
<dbReference type="GO" id="GO:0009103">
    <property type="term" value="P:lipopolysaccharide biosynthetic process"/>
    <property type="evidence" value="ECO:0007669"/>
    <property type="project" value="UniProtKB-ARBA"/>
</dbReference>
<feature type="transmembrane region" description="Helical" evidence="8">
    <location>
        <begin position="99"/>
        <end position="116"/>
    </location>
</feature>
<accession>A0A0G1CJ63</accession>
<evidence type="ECO:0000259" key="9">
    <source>
        <dbReference type="Pfam" id="PF02366"/>
    </source>
</evidence>
<feature type="transmembrane region" description="Helical" evidence="8">
    <location>
        <begin position="213"/>
        <end position="232"/>
    </location>
</feature>
<keyword evidence="7 8" id="KW-0472">Membrane</keyword>
<keyword evidence="2" id="KW-1003">Cell membrane</keyword>
<keyword evidence="5 8" id="KW-0812">Transmembrane</keyword>
<keyword evidence="6 8" id="KW-1133">Transmembrane helix</keyword>
<gene>
    <name evidence="10" type="ORF">UV59_C0004G0008</name>
</gene>
<dbReference type="Pfam" id="PF02366">
    <property type="entry name" value="PMT"/>
    <property type="match status" value="1"/>
</dbReference>
<dbReference type="GO" id="GO:0006493">
    <property type="term" value="P:protein O-linked glycosylation"/>
    <property type="evidence" value="ECO:0007669"/>
    <property type="project" value="InterPro"/>
</dbReference>
<reference evidence="10 11" key="1">
    <citation type="journal article" date="2015" name="Nature">
        <title>rRNA introns, odd ribosomes, and small enigmatic genomes across a large radiation of phyla.</title>
        <authorList>
            <person name="Brown C.T."/>
            <person name="Hug L.A."/>
            <person name="Thomas B.C."/>
            <person name="Sharon I."/>
            <person name="Castelle C.J."/>
            <person name="Singh A."/>
            <person name="Wilkins M.J."/>
            <person name="Williams K.H."/>
            <person name="Banfield J.F."/>
        </authorList>
    </citation>
    <scope>NUCLEOTIDE SEQUENCE [LARGE SCALE GENOMIC DNA]</scope>
</reference>
<feature type="transmembrane region" description="Helical" evidence="8">
    <location>
        <begin position="177"/>
        <end position="201"/>
    </location>
</feature>
<protein>
    <recommendedName>
        <fullName evidence="9">ArnT-like N-terminal domain-containing protein</fullName>
    </recommendedName>
</protein>
<keyword evidence="4" id="KW-0808">Transferase</keyword>
<evidence type="ECO:0000313" key="10">
    <source>
        <dbReference type="EMBL" id="KKS85860.1"/>
    </source>
</evidence>
<sequence length="552" mass="62865">MKRKHFKTEKLALLIITIIASLLRVIKLDTYPPALYSDEVAQGYNAYSVLTTGLDEYGTWLPVSFRSFGDWKPPLPTYFMVPTIAVFGLNEYGIRISSALFGIGSVLLTYLLTKLLCKDSAVALVAAGILTISPWHIVQSRAAMLVSGELFFLLLALLAFFKGLTVKKWWIVSAVSWALVIYSYYAGRLIVPLILLFLFISFRKQILAAKTRLAVPVIAAFALLLPLGFALLNQPDVLFGRAKTVSVFYDQGVALTVWDLIAQDGNEMLPLMAQFFHNKPYHYVIDIVRRFFQYFDGRFLFLTGDKQLPFQIPNMGILYLVEAPLLLIGIRELVMKHKRIRSLLLFWIAVSVLPAALTFVTPASNRTFTMVVPFSILTALGIMALINKFNKSSISFFLVTALSAGYLFSFSNFFYQYTQVLPKQHADRWHFGYQELYRYLKSEEDQYKVIAISAKTSVPYIFLLYHYQMPPSEAIDAIDRNFVTDEFGFEHVNQVGKYRFPRHFAWEKDGVKLPAHSLLVLTPEEMAGSSAREKKQIYYPNGAIAFRIYEIE</sequence>
<feature type="domain" description="ArnT-like N-terminal" evidence="9">
    <location>
        <begin position="15"/>
        <end position="210"/>
    </location>
</feature>
<evidence type="ECO:0000256" key="1">
    <source>
        <dbReference type="ARBA" id="ARBA00004651"/>
    </source>
</evidence>
<dbReference type="InterPro" id="IPR050297">
    <property type="entry name" value="LipidA_mod_glycosyltrf_83"/>
</dbReference>
<name>A0A0G1CJ63_9BACT</name>
<dbReference type="Proteomes" id="UP000034543">
    <property type="component" value="Unassembled WGS sequence"/>
</dbReference>
<proteinExistence type="predicted"/>
<feature type="transmembrane region" description="Helical" evidence="8">
    <location>
        <begin position="367"/>
        <end position="387"/>
    </location>
</feature>
<evidence type="ECO:0000256" key="7">
    <source>
        <dbReference type="ARBA" id="ARBA00023136"/>
    </source>
</evidence>
<dbReference type="AlphaFoldDB" id="A0A0G1CJ63"/>
<evidence type="ECO:0000256" key="4">
    <source>
        <dbReference type="ARBA" id="ARBA00022679"/>
    </source>
</evidence>
<dbReference type="EMBL" id="LCFB01000004">
    <property type="protein sequence ID" value="KKS85860.1"/>
    <property type="molecule type" value="Genomic_DNA"/>
</dbReference>
<dbReference type="STRING" id="1618436.UV59_C0004G0008"/>
<dbReference type="GO" id="GO:0016763">
    <property type="term" value="F:pentosyltransferase activity"/>
    <property type="evidence" value="ECO:0007669"/>
    <property type="project" value="TreeGrafter"/>
</dbReference>
<feature type="transmembrane region" description="Helical" evidence="8">
    <location>
        <begin position="122"/>
        <end position="138"/>
    </location>
</feature>
<evidence type="ECO:0000256" key="6">
    <source>
        <dbReference type="ARBA" id="ARBA00022989"/>
    </source>
</evidence>
<dbReference type="InterPro" id="IPR003342">
    <property type="entry name" value="ArnT-like_N"/>
</dbReference>
<dbReference type="GO" id="GO:0005886">
    <property type="term" value="C:plasma membrane"/>
    <property type="evidence" value="ECO:0007669"/>
    <property type="project" value="UniProtKB-SubCell"/>
</dbReference>
<keyword evidence="3" id="KW-0328">Glycosyltransferase</keyword>
<evidence type="ECO:0000256" key="5">
    <source>
        <dbReference type="ARBA" id="ARBA00022692"/>
    </source>
</evidence>
<evidence type="ECO:0000313" key="11">
    <source>
        <dbReference type="Proteomes" id="UP000034543"/>
    </source>
</evidence>
<dbReference type="GO" id="GO:0010041">
    <property type="term" value="P:response to iron(III) ion"/>
    <property type="evidence" value="ECO:0007669"/>
    <property type="project" value="TreeGrafter"/>
</dbReference>
<dbReference type="PANTHER" id="PTHR33908">
    <property type="entry name" value="MANNOSYLTRANSFERASE YKCB-RELATED"/>
    <property type="match status" value="1"/>
</dbReference>
<organism evidence="10 11">
    <name type="scientific">Candidatus Gottesmanbacteria bacterium GW2011_GWA1_43_11</name>
    <dbReference type="NCBI Taxonomy" id="1618436"/>
    <lineage>
        <taxon>Bacteria</taxon>
        <taxon>Candidatus Gottesmaniibacteriota</taxon>
    </lineage>
</organism>
<feature type="transmembrane region" description="Helical" evidence="8">
    <location>
        <begin position="310"/>
        <end position="330"/>
    </location>
</feature>
<dbReference type="PANTHER" id="PTHR33908:SF3">
    <property type="entry name" value="UNDECAPRENYL PHOSPHATE-ALPHA-4-AMINO-4-DEOXY-L-ARABINOSE ARABINOSYL TRANSFERASE"/>
    <property type="match status" value="1"/>
</dbReference>
<evidence type="ECO:0000256" key="2">
    <source>
        <dbReference type="ARBA" id="ARBA00022475"/>
    </source>
</evidence>